<dbReference type="GO" id="GO:0042838">
    <property type="term" value="P:D-glucarate catabolic process"/>
    <property type="evidence" value="ECO:0007669"/>
    <property type="project" value="UniProtKB-UniRule"/>
</dbReference>
<dbReference type="InterPro" id="IPR017655">
    <property type="entry name" value="Dehydro-deoxyglucarate_dehyd"/>
</dbReference>
<dbReference type="UniPathway" id="UPA00564">
    <property type="reaction ID" value="UER00628"/>
</dbReference>
<evidence type="ECO:0000256" key="7">
    <source>
        <dbReference type="PIRSR" id="PIRSR001365-1"/>
    </source>
</evidence>
<comment type="caution">
    <text evidence="9">The sequence shown here is derived from an EMBL/GenBank/DDBJ whole genome shotgun (WGS) entry which is preliminary data.</text>
</comment>
<dbReference type="Proteomes" id="UP000269198">
    <property type="component" value="Unassembled WGS sequence"/>
</dbReference>
<dbReference type="NCBIfam" id="NF002958">
    <property type="entry name" value="PRK03620.1"/>
    <property type="match status" value="1"/>
</dbReference>
<comment type="pathway">
    <text evidence="2 5">Carbohydrate acid metabolism; D-glucarate degradation; 2,5-dioxopentanoate from D-glucarate: step 2/2.</text>
</comment>
<evidence type="ECO:0000256" key="5">
    <source>
        <dbReference type="HAMAP-Rule" id="MF_00694"/>
    </source>
</evidence>
<dbReference type="AlphaFoldDB" id="A0A3N0EDJ2"/>
<dbReference type="PIRSF" id="PIRSF001365">
    <property type="entry name" value="DHDPS"/>
    <property type="match status" value="1"/>
</dbReference>
<keyword evidence="4 5" id="KW-0456">Lyase</keyword>
<evidence type="ECO:0000313" key="10">
    <source>
        <dbReference type="Proteomes" id="UP000269198"/>
    </source>
</evidence>
<proteinExistence type="inferred from homology"/>
<sequence>MRLDGLLFFPLTPFDSAGEVAPDVLESHVANGVDAGVGGVFVACGTGEFHALAPAEYERVVRAAVGAVDHGVPVVAGAGGALPHAIACAEAAERAGADGLLLMPPYLVSSAAAGLEDYVLRVAAATDLSVVIYQRNNARFSPEGAARLATHPKIVGFKDGLGDIEQVQRIVLAVREEAGEDFLFFNGLPTAEMSAAAYRGAGVRLYSSAAFAFVPEVATAFYDALTNGDENTVRRLLTEFYSPLTDLRDKVPGYAVSLVKAGARIRGLDAGSVRSPLTDPTPEHMAVLESLIETGLAAVKE</sequence>
<dbReference type="InterPro" id="IPR002220">
    <property type="entry name" value="DapA-like"/>
</dbReference>
<dbReference type="PANTHER" id="PTHR12128">
    <property type="entry name" value="DIHYDRODIPICOLINATE SYNTHASE"/>
    <property type="match status" value="1"/>
</dbReference>
<feature type="active site" description="Schiff-base intermediate with substrate" evidence="7">
    <location>
        <position position="158"/>
    </location>
</feature>
<dbReference type="EMBL" id="RJMB01000005">
    <property type="protein sequence ID" value="RNL85749.1"/>
    <property type="molecule type" value="Genomic_DNA"/>
</dbReference>
<dbReference type="SUPFAM" id="SSF51569">
    <property type="entry name" value="Aldolase"/>
    <property type="match status" value="1"/>
</dbReference>
<evidence type="ECO:0000256" key="2">
    <source>
        <dbReference type="ARBA" id="ARBA00004983"/>
    </source>
</evidence>
<dbReference type="EC" id="4.2.1.41" evidence="5"/>
<evidence type="ECO:0000256" key="3">
    <source>
        <dbReference type="ARBA" id="ARBA00007592"/>
    </source>
</evidence>
<reference evidence="9 10" key="1">
    <citation type="submission" date="2018-11" db="EMBL/GenBank/DDBJ databases">
        <title>The genome draft of YIM 96095.</title>
        <authorList>
            <person name="Tang S.-K."/>
            <person name="Chunyu W.-X."/>
            <person name="Feng Y.-Z."/>
        </authorList>
    </citation>
    <scope>NUCLEOTIDE SEQUENCE [LARGE SCALE GENOMIC DNA]</scope>
    <source>
        <strain evidence="9 10">YIM 96095</strain>
    </source>
</reference>
<dbReference type="Pfam" id="PF00701">
    <property type="entry name" value="DHDPS"/>
    <property type="match status" value="1"/>
</dbReference>
<protein>
    <recommendedName>
        <fullName evidence="5">Probable 5-dehydro-4-deoxyglucarate dehydratase</fullName>
        <ecNumber evidence="5">4.2.1.41</ecNumber>
    </recommendedName>
    <alternativeName>
        <fullName evidence="5">5-keto-4-deoxy-glucarate dehydratase</fullName>
        <shortName evidence="5">KDGDH</shortName>
    </alternativeName>
</protein>
<dbReference type="Gene3D" id="3.20.20.70">
    <property type="entry name" value="Aldolase class I"/>
    <property type="match status" value="1"/>
</dbReference>
<dbReference type="GO" id="GO:0008840">
    <property type="term" value="F:4-hydroxy-tetrahydrodipicolinate synthase activity"/>
    <property type="evidence" value="ECO:0007669"/>
    <property type="project" value="TreeGrafter"/>
</dbReference>
<feature type="active site" description="Proton donor/acceptor" evidence="7">
    <location>
        <position position="133"/>
    </location>
</feature>
<name>A0A3N0EDJ2_9ACTN</name>
<dbReference type="GO" id="GO:0047448">
    <property type="term" value="F:5-dehydro-4-deoxyglucarate dehydratase activity"/>
    <property type="evidence" value="ECO:0007669"/>
    <property type="project" value="UniProtKB-UniRule"/>
</dbReference>
<evidence type="ECO:0000256" key="1">
    <source>
        <dbReference type="ARBA" id="ARBA00001446"/>
    </source>
</evidence>
<comment type="similarity">
    <text evidence="3 5 6">Belongs to the DapA family.</text>
</comment>
<dbReference type="OrthoDB" id="8995637at2"/>
<evidence type="ECO:0000256" key="6">
    <source>
        <dbReference type="PIRNR" id="PIRNR001365"/>
    </source>
</evidence>
<evidence type="ECO:0000256" key="8">
    <source>
        <dbReference type="PIRSR" id="PIRSR001365-2"/>
    </source>
</evidence>
<evidence type="ECO:0000313" key="9">
    <source>
        <dbReference type="EMBL" id="RNL85749.1"/>
    </source>
</evidence>
<dbReference type="SMART" id="SM01130">
    <property type="entry name" value="DHDPS"/>
    <property type="match status" value="1"/>
</dbReference>
<dbReference type="RefSeq" id="WP_123200528.1">
    <property type="nucleotide sequence ID" value="NZ_RJMB01000005.1"/>
</dbReference>
<dbReference type="HAMAP" id="MF_00694">
    <property type="entry name" value="KDGDH"/>
    <property type="match status" value="1"/>
</dbReference>
<organism evidence="9 10">
    <name type="scientific">Halostreptopolyspora alba</name>
    <dbReference type="NCBI Taxonomy" id="2487137"/>
    <lineage>
        <taxon>Bacteria</taxon>
        <taxon>Bacillati</taxon>
        <taxon>Actinomycetota</taxon>
        <taxon>Actinomycetes</taxon>
        <taxon>Streptosporangiales</taxon>
        <taxon>Nocardiopsidaceae</taxon>
        <taxon>Halostreptopolyspora</taxon>
    </lineage>
</organism>
<keyword evidence="10" id="KW-1185">Reference proteome</keyword>
<dbReference type="InterPro" id="IPR013785">
    <property type="entry name" value="Aldolase_TIM"/>
</dbReference>
<gene>
    <name evidence="9" type="ORF">EFW17_07225</name>
</gene>
<feature type="binding site" evidence="8">
    <location>
        <position position="46"/>
    </location>
    <ligand>
        <name>pyruvate</name>
        <dbReference type="ChEBI" id="CHEBI:15361"/>
    </ligand>
</feature>
<dbReference type="PANTHER" id="PTHR12128:SF19">
    <property type="entry name" value="5-DEHYDRO-4-DEOXYGLUCARATE DEHYDRATASE 2-RELATED"/>
    <property type="match status" value="1"/>
</dbReference>
<accession>A0A3N0EDJ2</accession>
<evidence type="ECO:0000256" key="4">
    <source>
        <dbReference type="ARBA" id="ARBA00023239"/>
    </source>
</evidence>
<comment type="catalytic activity">
    <reaction evidence="1 5">
        <text>5-dehydro-4-deoxy-D-glucarate + H(+) = 2,5-dioxopentanoate + CO2 + H2O</text>
        <dbReference type="Rhea" id="RHEA:24608"/>
        <dbReference type="ChEBI" id="CHEBI:15377"/>
        <dbReference type="ChEBI" id="CHEBI:15378"/>
        <dbReference type="ChEBI" id="CHEBI:16526"/>
        <dbReference type="ChEBI" id="CHEBI:42819"/>
        <dbReference type="ChEBI" id="CHEBI:58136"/>
        <dbReference type="EC" id="4.2.1.41"/>
    </reaction>
</comment>